<evidence type="ECO:0000259" key="1">
    <source>
        <dbReference type="Pfam" id="PF13799"/>
    </source>
</evidence>
<reference evidence="2 3" key="1">
    <citation type="submission" date="2023-07" db="EMBL/GenBank/DDBJ databases">
        <title>Genomic Encyclopedia of Type Strains, Phase IV (KMG-IV): sequencing the most valuable type-strain genomes for metagenomic binning, comparative biology and taxonomic classification.</title>
        <authorList>
            <person name="Goeker M."/>
        </authorList>
    </citation>
    <scope>NUCLEOTIDE SEQUENCE [LARGE SCALE GENOMIC DNA]</scope>
    <source>
        <strain evidence="2 3">DSM 23494</strain>
    </source>
</reference>
<dbReference type="EMBL" id="JAUSUB010000007">
    <property type="protein sequence ID" value="MDQ0270105.1"/>
    <property type="molecule type" value="Genomic_DNA"/>
</dbReference>
<evidence type="ECO:0000313" key="3">
    <source>
        <dbReference type="Proteomes" id="UP001238088"/>
    </source>
</evidence>
<dbReference type="RefSeq" id="WP_307474245.1">
    <property type="nucleotide sequence ID" value="NZ_JAUSUB010000007.1"/>
</dbReference>
<protein>
    <recommendedName>
        <fullName evidence="1">DUF4183 domain-containing protein</fullName>
    </recommendedName>
</protein>
<comment type="caution">
    <text evidence="2">The sequence shown here is derived from an EMBL/GenBank/DDBJ whole genome shotgun (WGS) entry which is preliminary data.</text>
</comment>
<dbReference type="Pfam" id="PF13799">
    <property type="entry name" value="DUF4183"/>
    <property type="match status" value="1"/>
</dbReference>
<keyword evidence="3" id="KW-1185">Reference proteome</keyword>
<dbReference type="Proteomes" id="UP001238088">
    <property type="component" value="Unassembled WGS sequence"/>
</dbReference>
<dbReference type="InterPro" id="IPR025237">
    <property type="entry name" value="DUF4183"/>
</dbReference>
<feature type="domain" description="DUF4183" evidence="1">
    <location>
        <begin position="4"/>
        <end position="73"/>
    </location>
</feature>
<sequence>MFFAFSDGHQTVFTNSDGVAEFGTTQILSPITVSYINLFVNGVIQPQTTYQVEEGELTLDESPPLGVPITLQFIIVNG</sequence>
<evidence type="ECO:0000313" key="2">
    <source>
        <dbReference type="EMBL" id="MDQ0270105.1"/>
    </source>
</evidence>
<name>A0ABU0AGE6_9BACI</name>
<organism evidence="2 3">
    <name type="scientific">Cytobacillus purgationiresistens</name>
    <dbReference type="NCBI Taxonomy" id="863449"/>
    <lineage>
        <taxon>Bacteria</taxon>
        <taxon>Bacillati</taxon>
        <taxon>Bacillota</taxon>
        <taxon>Bacilli</taxon>
        <taxon>Bacillales</taxon>
        <taxon>Bacillaceae</taxon>
        <taxon>Cytobacillus</taxon>
    </lineage>
</organism>
<accession>A0ABU0AGE6</accession>
<gene>
    <name evidence="2" type="ORF">J2S17_001980</name>
</gene>
<proteinExistence type="predicted"/>